<evidence type="ECO:0000313" key="2">
    <source>
        <dbReference type="Proteomes" id="UP000515561"/>
    </source>
</evidence>
<sequence length="201" mass="22842">MKIQLIRLLAAFIAGGIVMILHEFPKALLYNKFNPNQDPKKKRNIYKLHHYIDPIGILLCITNQAGFSKPYMYRIKDRKTNFCLGITGMASLLFTFLTSLLVLRFVLGINSGLNYSRTLGNAQLILQFVLVYIALISLSMFMVNLFPVSTFDMGLCIAGKSPSKYFTIIKNDYFIKVMLILVIMFQFITTFSTLILTSLLG</sequence>
<proteinExistence type="predicted"/>
<evidence type="ECO:0000313" key="1">
    <source>
        <dbReference type="EMBL" id="BCJ94813.1"/>
    </source>
</evidence>
<dbReference type="AlphaFoldDB" id="A0A6S6QU29"/>
<dbReference type="KEGG" id="acel:acsn021_23820"/>
<dbReference type="Proteomes" id="UP000515561">
    <property type="component" value="Chromosome"/>
</dbReference>
<protein>
    <submittedName>
        <fullName evidence="1">Uncharacterized protein</fullName>
    </submittedName>
</protein>
<keyword evidence="2" id="KW-1185">Reference proteome</keyword>
<accession>A0A6S6QU29</accession>
<organism evidence="1 2">
    <name type="scientific">Anaerocolumna cellulosilytica</name>
    <dbReference type="NCBI Taxonomy" id="433286"/>
    <lineage>
        <taxon>Bacteria</taxon>
        <taxon>Bacillati</taxon>
        <taxon>Bacillota</taxon>
        <taxon>Clostridia</taxon>
        <taxon>Lachnospirales</taxon>
        <taxon>Lachnospiraceae</taxon>
        <taxon>Anaerocolumna</taxon>
    </lineage>
</organism>
<gene>
    <name evidence="1" type="ORF">acsn021_23820</name>
</gene>
<dbReference type="RefSeq" id="WP_184089077.1">
    <property type="nucleotide sequence ID" value="NZ_AP023367.1"/>
</dbReference>
<dbReference type="EMBL" id="AP023367">
    <property type="protein sequence ID" value="BCJ94813.1"/>
    <property type="molecule type" value="Genomic_DNA"/>
</dbReference>
<name>A0A6S6QU29_9FIRM</name>
<reference evidence="1 2" key="1">
    <citation type="journal article" date="2016" name="Int. J. Syst. Evol. Microbiol.">
        <title>Descriptions of Anaerotaenia torta gen. nov., sp. nov. and Anaerocolumna cellulosilytica gen. nov., sp. nov. isolated from a methanogenic reactor of cattle waste.</title>
        <authorList>
            <person name="Uek A."/>
            <person name="Ohtaki Y."/>
            <person name="Kaku N."/>
            <person name="Ueki K."/>
        </authorList>
    </citation>
    <scope>NUCLEOTIDE SEQUENCE [LARGE SCALE GENOMIC DNA]</scope>
    <source>
        <strain evidence="1 2">SN021</strain>
    </source>
</reference>